<dbReference type="Proteomes" id="UP000269148">
    <property type="component" value="Unassembled WGS sequence"/>
</dbReference>
<sequence>MLMTYDLRRSPATLFFLIVSILVFGLMQVFYGPLAQSSEAIYQSGGMFGYAVKAMPQELWRLVTPIFIHIGWNHFLINVFTLYFVGQLAESLFGSKQFFVIYLLSGIMGNLFTLIITPNIVAAGASTSLFGLFTAIMHLGAGSNSSALKELAKSYRLLIILNLVFNLFMPNVGLAGHLGGVVGGALLSVFLPHPQTQFRWSKRRRYFSGALYVLIMILGLIYTFH</sequence>
<evidence type="ECO:0000313" key="10">
    <source>
        <dbReference type="EMBL" id="RLU54972.1"/>
    </source>
</evidence>
<evidence type="ECO:0000256" key="6">
    <source>
        <dbReference type="ARBA" id="ARBA00022989"/>
    </source>
</evidence>
<keyword evidence="7 8" id="KW-0472">Membrane</keyword>
<dbReference type="STRING" id="1346.BMF34_09370"/>
<dbReference type="GO" id="GO:0004252">
    <property type="term" value="F:serine-type endopeptidase activity"/>
    <property type="evidence" value="ECO:0007669"/>
    <property type="project" value="InterPro"/>
</dbReference>
<comment type="caution">
    <text evidence="10">The sequence shown here is derived from an EMBL/GenBank/DDBJ whole genome shotgun (WGS) entry which is preliminary data.</text>
</comment>
<feature type="transmembrane region" description="Helical" evidence="8">
    <location>
        <begin position="122"/>
        <end position="141"/>
    </location>
</feature>
<proteinExistence type="predicted"/>
<dbReference type="GO" id="GO:0016020">
    <property type="term" value="C:membrane"/>
    <property type="evidence" value="ECO:0007669"/>
    <property type="project" value="UniProtKB-SubCell"/>
</dbReference>
<evidence type="ECO:0000256" key="1">
    <source>
        <dbReference type="ARBA" id="ARBA00004141"/>
    </source>
</evidence>
<dbReference type="EMBL" id="QLQD01000081">
    <property type="protein sequence ID" value="RLU54972.1"/>
    <property type="molecule type" value="Genomic_DNA"/>
</dbReference>
<evidence type="ECO:0000256" key="3">
    <source>
        <dbReference type="ARBA" id="ARBA00022692"/>
    </source>
</evidence>
<dbReference type="Gene3D" id="1.20.1540.10">
    <property type="entry name" value="Rhomboid-like"/>
    <property type="match status" value="1"/>
</dbReference>
<protein>
    <submittedName>
        <fullName evidence="10">Rhomboid family intramembrane serine protease</fullName>
    </submittedName>
</protein>
<feature type="transmembrane region" description="Helical" evidence="8">
    <location>
        <begin position="98"/>
        <end position="116"/>
    </location>
</feature>
<keyword evidence="5" id="KW-0720">Serine protease</keyword>
<keyword evidence="6 8" id="KW-1133">Transmembrane helix</keyword>
<accession>A0A3L8GAZ0</accession>
<comment type="subcellular location">
    <subcellularLocation>
        <location evidence="1">Membrane</location>
        <topology evidence="1">Multi-pass membrane protein</topology>
    </subcellularLocation>
</comment>
<reference evidence="10 11" key="1">
    <citation type="submission" date="2018-06" db="EMBL/GenBank/DDBJ databases">
        <title>Mutators as drivers of adaptation in pathogenic bacteria and a risk factor for host jumps and vaccine escape.</title>
        <authorList>
            <person name="Barnes A.C."/>
            <person name="Silayeva O."/>
        </authorList>
    </citation>
    <scope>NUCLEOTIDE SEQUENCE [LARGE SCALE GENOMIC DNA]</scope>
    <source>
        <strain evidence="10 11">QMA0445</strain>
    </source>
</reference>
<dbReference type="InterPro" id="IPR035952">
    <property type="entry name" value="Rhomboid-like_sf"/>
</dbReference>
<dbReference type="GO" id="GO:0006508">
    <property type="term" value="P:proteolysis"/>
    <property type="evidence" value="ECO:0007669"/>
    <property type="project" value="UniProtKB-KW"/>
</dbReference>
<dbReference type="OrthoDB" id="9813074at2"/>
<name>A0A3L8GAZ0_STRIN</name>
<dbReference type="AlphaFoldDB" id="A0A3L8GAZ0"/>
<dbReference type="PANTHER" id="PTHR22936:SF69">
    <property type="entry name" value="RHOMBOID-LIKE PROTEIN"/>
    <property type="match status" value="1"/>
</dbReference>
<evidence type="ECO:0000313" key="11">
    <source>
        <dbReference type="Proteomes" id="UP000269148"/>
    </source>
</evidence>
<feature type="transmembrane region" description="Helical" evidence="8">
    <location>
        <begin position="12"/>
        <end position="31"/>
    </location>
</feature>
<dbReference type="InterPro" id="IPR002610">
    <property type="entry name" value="Peptidase_S54_rhomboid-like"/>
</dbReference>
<evidence type="ECO:0000256" key="4">
    <source>
        <dbReference type="ARBA" id="ARBA00022801"/>
    </source>
</evidence>
<keyword evidence="2 10" id="KW-0645">Protease</keyword>
<dbReference type="Pfam" id="PF01694">
    <property type="entry name" value="Rhomboid"/>
    <property type="match status" value="1"/>
</dbReference>
<keyword evidence="3 8" id="KW-0812">Transmembrane</keyword>
<feature type="domain" description="Peptidase S54 rhomboid" evidence="9">
    <location>
        <begin position="57"/>
        <end position="191"/>
    </location>
</feature>
<organism evidence="10 11">
    <name type="scientific">Streptococcus iniae</name>
    <name type="common">Streptococcus shiloi</name>
    <dbReference type="NCBI Taxonomy" id="1346"/>
    <lineage>
        <taxon>Bacteria</taxon>
        <taxon>Bacillati</taxon>
        <taxon>Bacillota</taxon>
        <taxon>Bacilli</taxon>
        <taxon>Lactobacillales</taxon>
        <taxon>Streptococcaceae</taxon>
        <taxon>Streptococcus</taxon>
    </lineage>
</organism>
<evidence type="ECO:0000256" key="7">
    <source>
        <dbReference type="ARBA" id="ARBA00023136"/>
    </source>
</evidence>
<evidence type="ECO:0000259" key="9">
    <source>
        <dbReference type="Pfam" id="PF01694"/>
    </source>
</evidence>
<dbReference type="PANTHER" id="PTHR22936">
    <property type="entry name" value="RHOMBOID-RELATED"/>
    <property type="match status" value="1"/>
</dbReference>
<dbReference type="InterPro" id="IPR022764">
    <property type="entry name" value="Peptidase_S54_rhomboid_dom"/>
</dbReference>
<evidence type="ECO:0000256" key="8">
    <source>
        <dbReference type="SAM" id="Phobius"/>
    </source>
</evidence>
<evidence type="ECO:0000256" key="5">
    <source>
        <dbReference type="ARBA" id="ARBA00022825"/>
    </source>
</evidence>
<keyword evidence="4" id="KW-0378">Hydrolase</keyword>
<feature type="transmembrane region" description="Helical" evidence="8">
    <location>
        <begin position="206"/>
        <end position="224"/>
    </location>
</feature>
<gene>
    <name evidence="10" type="ORF">DIY07_09445</name>
</gene>
<evidence type="ECO:0000256" key="2">
    <source>
        <dbReference type="ARBA" id="ARBA00022670"/>
    </source>
</evidence>
<dbReference type="SUPFAM" id="SSF144091">
    <property type="entry name" value="Rhomboid-like"/>
    <property type="match status" value="1"/>
</dbReference>
<feature type="transmembrane region" description="Helical" evidence="8">
    <location>
        <begin position="66"/>
        <end position="86"/>
    </location>
</feature>